<name>A0ABM4BC60_HYDVU</name>
<accession>A0ABM4BC60</accession>
<protein>
    <submittedName>
        <fullName evidence="2">Uncharacterized protein LOC136076850</fullName>
    </submittedName>
</protein>
<dbReference type="Proteomes" id="UP001652625">
    <property type="component" value="Chromosome 02"/>
</dbReference>
<proteinExistence type="predicted"/>
<dbReference type="RefSeq" id="XP_065646529.1">
    <property type="nucleotide sequence ID" value="XM_065790457.1"/>
</dbReference>
<reference evidence="1" key="1">
    <citation type="submission" date="2025-05" db="UniProtKB">
        <authorList>
            <consortium name="RefSeq"/>
        </authorList>
    </citation>
    <scope>NUCLEOTIDE SEQUENCE [LARGE SCALE GENOMIC DNA]</scope>
</reference>
<evidence type="ECO:0000313" key="2">
    <source>
        <dbReference type="RefSeq" id="XP_065646529.1"/>
    </source>
</evidence>
<sequence length="652" mass="74073">MAVNNLCAVCFKIFGKKSAKLHKISNAIEEKIKTFIWDSYDQNLANHPKVICSNCYKNLYCLEKNDTKHLDKWLKQISQINRQDIRRTSDVSEISKDINIFTSELNDDKNERMCLKCYGVVKSGIIHLCSDVQAVKNLVNAAYALGSASAERVASSILKTKMEKENIFRGEKFTIATYGKPLTIVAGTTDNKCDRANFSQVSFGTIIELIKCLELSQCKTKKMCSIFRKSLGFQSSIAGNIVKKLEALKAEMNEYFSCKEEEFVEAGDVVNKSMVYIKDIDEFIHDIITERNIDPFSTIVRVAVDSGQGFLKVTMNVFNPHDKTSNQPDLDDSGVKRCFIVAIVEGVSEHNGNLRKLVDTLNLQNIKYSVAFDLKCANSMFGITSHAGKYSCLWCKGESLLDGGEKRTLGSLDYHYSKYTEAGKPKSKMADYKNVINPRLLYLEEDPDTIIENLVPVPELHTLIGIVTTFGKLLSKLWPGFEKWLNSNYIFFRGYHGIGFDGNNANRLLDKLDVLSRDIADQGKLDLLPVIECLRKFQLMKQATFGEKVGDIESVVFEFKMSYANLREYINTYFENISLNILWKVHIAVNHIVPFLKSTNTDNGLGIYSEQAGESVHHEFRKTWNKYKRRQSHPDYAKRLKSSVVEFSTFNK</sequence>
<keyword evidence="1" id="KW-1185">Reference proteome</keyword>
<reference evidence="2" key="2">
    <citation type="submission" date="2025-08" db="UniProtKB">
        <authorList>
            <consortium name="RefSeq"/>
        </authorList>
    </citation>
    <scope>IDENTIFICATION</scope>
</reference>
<gene>
    <name evidence="2" type="primary">LOC136076850</name>
</gene>
<organism evidence="1 2">
    <name type="scientific">Hydra vulgaris</name>
    <name type="common">Hydra</name>
    <name type="synonym">Hydra attenuata</name>
    <dbReference type="NCBI Taxonomy" id="6087"/>
    <lineage>
        <taxon>Eukaryota</taxon>
        <taxon>Metazoa</taxon>
        <taxon>Cnidaria</taxon>
        <taxon>Hydrozoa</taxon>
        <taxon>Hydroidolina</taxon>
        <taxon>Anthoathecata</taxon>
        <taxon>Aplanulata</taxon>
        <taxon>Hydridae</taxon>
        <taxon>Hydra</taxon>
    </lineage>
</organism>
<dbReference type="GeneID" id="136076850"/>
<evidence type="ECO:0000313" key="1">
    <source>
        <dbReference type="Proteomes" id="UP001652625"/>
    </source>
</evidence>